<comment type="caution">
    <text evidence="5">The sequence shown here is derived from an EMBL/GenBank/DDBJ whole genome shotgun (WGS) entry which is preliminary data.</text>
</comment>
<name>A0A2T0VD69_9MICO</name>
<dbReference type="PROSITE" id="PS51841">
    <property type="entry name" value="LTD"/>
    <property type="match status" value="1"/>
</dbReference>
<dbReference type="Pfam" id="PF03372">
    <property type="entry name" value="Exo_endo_phos"/>
    <property type="match status" value="1"/>
</dbReference>
<evidence type="ECO:0000259" key="4">
    <source>
        <dbReference type="PROSITE" id="PS51841"/>
    </source>
</evidence>
<feature type="region of interest" description="Disordered" evidence="2">
    <location>
        <begin position="1511"/>
        <end position="1584"/>
    </location>
</feature>
<dbReference type="InterPro" id="IPR047971">
    <property type="entry name" value="ExeM-like"/>
</dbReference>
<dbReference type="PANTHER" id="PTHR42834:SF1">
    <property type="entry name" value="ENDONUCLEASE_EXONUCLEASE_PHOSPHATASE FAMILY PROTEIN (AFU_ORTHOLOGUE AFUA_3G09210)"/>
    <property type="match status" value="1"/>
</dbReference>
<keyword evidence="3" id="KW-0812">Transmembrane</keyword>
<dbReference type="InterPro" id="IPR036691">
    <property type="entry name" value="Endo/exonu/phosph_ase_sf"/>
</dbReference>
<sequence>MTRLSVRAPTTRGNTLTSTWNRSKVGIAGFLGLALAAAPLVALPASANTAGTGVVINEAYLNGGSAGATYLNKFVELYNPTTAAIDLSGMSLQYRPATRTDDPSGVVALTGTIPAGGYYLIKGSSNAANGATLPTEDATFGPSFAAGGGTIFLAAQTTALTAPATGSLVGNPAIVDLLGYGTSNTFEGTAATAASVTSSLNRAAAVDTDVNSADFTTMAPTPQGSTGSTPTPAPTGTPTATPTVTPTGTPTATPTVTPTPGAVVPINAIQGTTDTSPLAGQTVTTRGVVTAKYATGGYNGYYIQTPGTGGAIDLATHVSSDAVFVFSAATVAAVTAGSYIEVTGRVSEYTSNATTYPSTLTQLAVTDTAAVTVLSESVVAPTPANVAYPSVTAQRESLEGMLLAPTGRFTVTDTYGTNAYGSVQIVQGDSPLKTPTAVVEPGSAEYRAMVADNENRIISLDDGSSGNYTTNAAIKGTPLPYVSTTSPVRVGAAVSFTSPVILDYRYGAWSFQPLSQLTGANAATVQPATFANTRTATPDDVGGDATLASFNVLNYFSTTGDELTGCRYYEDRAGNKVTVRDSCAVRGAAEEEDFQRQQAKIVAAINALGADVVSLEEIENSAALGKTDRDEALKTLTAALNAAAGAGTWSYVRSPAVVGQQEDVIRTAFIYKPAVVETVGASVIKNDPAFTGTARQPLAQAFKLVGGGDDTAFLAIVNHFKSKSTGPAGNTDIDTGDGQGAYNRARVAQAKVLVDFAAEMKTSSGIDRVFLTGDFNAYLKEDPIDVLTAAGYVSLGSTTGEETYSFGGAIGSLDHIFASAEAVESVNDVDIWNINSVESIALEYSRHNYNVTNFYEPNAFRSSDHDPALVGLNLIPQPVDINLLNINDFHGRIDANTVQFAGTVERLRAEAGEENTLFLSAGDNIGASLFASSSQRDEPTIDVLNTLDLVTSAVGNHEFDQGFSDLTGRVNASADFSYLGANVYLKGTTTPALQEYDVFEVDGVRVAVIGAVTEETPTLVSPAGVATLDFGDPVAAVNRVAARLVAGDLADVIVAEYHEGAGAGTPDGATLEEEIALTDSAFSAIVTNTTAEVDAIFTGHTHKQYAWEAQIPNAPAGETRPVLQTGSYGEYIGQIELKFDVTTGEVIASDARNVARPVIVNTPTDKALDRADAVLVQKYPRVAEVKTIVDAALAQAAIQGNVPVGAVTKDITRASTDATKVVEDRASESTLGNLIADSLLSSLSDPDVGGAEIGVVNPGGIRADLLYAGSAAGEGNGVVTYAEANAVLPFVNNLWTTTLTGAQFKTVLEQQWQRNPDGSVPSRPFLNLGLSDNVSYTYDAARAEGDRVTSISIDGAPIVLTRDYRVGSFNFLLQGGDNFREFAKGTDTRDSGLVDRDAWVSYLQENSPIAPSYDRRAVAVTGLPTGVLEAGTSASVTLSKLNLTSLGSPVNTEVTASFEGSSAAAVTAPVASGAATVSFTVPSDIGGNVTLVITAKESGTVVRVPLTLAAIVPDPEPTPGPTPAPTPAPTPDPTPAPTPDPTPAPTPDPTPAPTPDPTPTPEPTPEVPGSDGGSGNGMPANAPVAAGAASLTPELEDDITVSDDTVVAGQTVTLNVGTQFAGQFVSVSLYSAAGVTTSAWLLVAADGTVSYKLPANLVAGEYRLAVQDASGAVIGWTDITATGTGAAATKPGSGSLASTGVDASPALLVALLLMSLGAALAVTRRRRSSAMLEG</sequence>
<feature type="transmembrane region" description="Helical" evidence="3">
    <location>
        <begin position="1703"/>
        <end position="1722"/>
    </location>
</feature>
<evidence type="ECO:0000256" key="2">
    <source>
        <dbReference type="SAM" id="MobiDB-lite"/>
    </source>
</evidence>
<keyword evidence="6" id="KW-1185">Reference proteome</keyword>
<dbReference type="SUPFAM" id="SSF55816">
    <property type="entry name" value="5'-nucleotidase (syn. UDP-sugar hydrolase), C-terminal domain"/>
    <property type="match status" value="1"/>
</dbReference>
<feature type="compositionally biased region" description="Low complexity" evidence="2">
    <location>
        <begin position="219"/>
        <end position="260"/>
    </location>
</feature>
<dbReference type="Pfam" id="PF00149">
    <property type="entry name" value="Metallophos"/>
    <property type="match status" value="1"/>
</dbReference>
<dbReference type="Pfam" id="PF02872">
    <property type="entry name" value="5_nucleotid_C"/>
    <property type="match status" value="1"/>
</dbReference>
<evidence type="ECO:0000313" key="5">
    <source>
        <dbReference type="EMBL" id="PRY68094.1"/>
    </source>
</evidence>
<dbReference type="GO" id="GO:0016787">
    <property type="term" value="F:hydrolase activity"/>
    <property type="evidence" value="ECO:0007669"/>
    <property type="project" value="InterPro"/>
</dbReference>
<feature type="compositionally biased region" description="Pro residues" evidence="2">
    <location>
        <begin position="1514"/>
        <end position="1566"/>
    </location>
</feature>
<dbReference type="Gene3D" id="3.60.10.10">
    <property type="entry name" value="Endonuclease/exonuclease/phosphatase"/>
    <property type="match status" value="1"/>
</dbReference>
<dbReference type="GO" id="GO:0009166">
    <property type="term" value="P:nucleotide catabolic process"/>
    <property type="evidence" value="ECO:0007669"/>
    <property type="project" value="InterPro"/>
</dbReference>
<protein>
    <submittedName>
        <fullName evidence="5">5'-nucleotidase</fullName>
    </submittedName>
</protein>
<dbReference type="SUPFAM" id="SSF56219">
    <property type="entry name" value="DNase I-like"/>
    <property type="match status" value="1"/>
</dbReference>
<dbReference type="Pfam" id="PF00932">
    <property type="entry name" value="LTD"/>
    <property type="match status" value="1"/>
</dbReference>
<evidence type="ECO:0000313" key="6">
    <source>
        <dbReference type="Proteomes" id="UP000237983"/>
    </source>
</evidence>
<dbReference type="SUPFAM" id="SSF56300">
    <property type="entry name" value="Metallo-dependent phosphatases"/>
    <property type="match status" value="1"/>
</dbReference>
<dbReference type="Proteomes" id="UP000237983">
    <property type="component" value="Unassembled WGS sequence"/>
</dbReference>
<keyword evidence="1" id="KW-0732">Signal</keyword>
<keyword evidence="3" id="KW-1133">Transmembrane helix</keyword>
<dbReference type="InterPro" id="IPR001322">
    <property type="entry name" value="Lamin_tail_dom"/>
</dbReference>
<dbReference type="PANTHER" id="PTHR42834">
    <property type="entry name" value="ENDONUCLEASE/EXONUCLEASE/PHOSPHATASE FAMILY PROTEIN (AFU_ORTHOLOGUE AFUA_3G09210)"/>
    <property type="match status" value="1"/>
</dbReference>
<proteinExistence type="predicted"/>
<organism evidence="5 6">
    <name type="scientific">Glaciihabitans tibetensis</name>
    <dbReference type="NCBI Taxonomy" id="1266600"/>
    <lineage>
        <taxon>Bacteria</taxon>
        <taxon>Bacillati</taxon>
        <taxon>Actinomycetota</taxon>
        <taxon>Actinomycetes</taxon>
        <taxon>Micrococcales</taxon>
        <taxon>Microbacteriaceae</taxon>
        <taxon>Glaciihabitans</taxon>
    </lineage>
</organism>
<dbReference type="PRINTS" id="PR01607">
    <property type="entry name" value="APYRASEFAMLY"/>
</dbReference>
<feature type="region of interest" description="Disordered" evidence="2">
    <location>
        <begin position="215"/>
        <end position="260"/>
    </location>
</feature>
<dbReference type="Gene3D" id="3.60.21.10">
    <property type="match status" value="1"/>
</dbReference>
<dbReference type="InterPro" id="IPR029052">
    <property type="entry name" value="Metallo-depent_PP-like"/>
</dbReference>
<dbReference type="NCBIfam" id="NF033681">
    <property type="entry name" value="ExeM_NucH_DNase"/>
    <property type="match status" value="1"/>
</dbReference>
<accession>A0A2T0VD69</accession>
<dbReference type="CDD" id="cd04486">
    <property type="entry name" value="YhcR_OBF_like"/>
    <property type="match status" value="1"/>
</dbReference>
<evidence type="ECO:0000256" key="3">
    <source>
        <dbReference type="SAM" id="Phobius"/>
    </source>
</evidence>
<dbReference type="InterPro" id="IPR008334">
    <property type="entry name" value="5'-Nucleotdase_C"/>
</dbReference>
<dbReference type="CDD" id="cd10283">
    <property type="entry name" value="MnuA_DNase1-like"/>
    <property type="match status" value="1"/>
</dbReference>
<dbReference type="Gene3D" id="3.90.780.10">
    <property type="entry name" value="5'-Nucleotidase, C-terminal domain"/>
    <property type="match status" value="1"/>
</dbReference>
<dbReference type="EMBL" id="PVTL01000005">
    <property type="protein sequence ID" value="PRY68094.1"/>
    <property type="molecule type" value="Genomic_DNA"/>
</dbReference>
<dbReference type="InterPro" id="IPR036907">
    <property type="entry name" value="5'-Nucleotdase_C_sf"/>
</dbReference>
<dbReference type="InterPro" id="IPR005135">
    <property type="entry name" value="Endo/exonuclease/phosphatase"/>
</dbReference>
<dbReference type="InterPro" id="IPR004843">
    <property type="entry name" value="Calcineurin-like_PHP"/>
</dbReference>
<reference evidence="5 6" key="1">
    <citation type="submission" date="2018-03" db="EMBL/GenBank/DDBJ databases">
        <title>Genomic Encyclopedia of Type Strains, Phase III (KMG-III): the genomes of soil and plant-associated and newly described type strains.</title>
        <authorList>
            <person name="Whitman W."/>
        </authorList>
    </citation>
    <scope>NUCLEOTIDE SEQUENCE [LARGE SCALE GENOMIC DNA]</scope>
    <source>
        <strain evidence="5 6">CGMCC 1.12484</strain>
    </source>
</reference>
<evidence type="ECO:0000256" key="1">
    <source>
        <dbReference type="ARBA" id="ARBA00022729"/>
    </source>
</evidence>
<gene>
    <name evidence="5" type="ORF">B0I08_105259</name>
</gene>
<feature type="domain" description="LTD" evidence="4">
    <location>
        <begin position="41"/>
        <end position="182"/>
    </location>
</feature>
<keyword evidence="3" id="KW-0472">Membrane</keyword>
<dbReference type="InterPro" id="IPR006179">
    <property type="entry name" value="5_nucleotidase/apyrase"/>
</dbReference>